<proteinExistence type="predicted"/>
<reference evidence="1 2" key="1">
    <citation type="submission" date="2018-12" db="EMBL/GenBank/DDBJ databases">
        <title>The genome of Variovorax gossypii DSM 100435.</title>
        <authorList>
            <person name="Gao J."/>
            <person name="Sun J."/>
        </authorList>
    </citation>
    <scope>NUCLEOTIDE SEQUENCE [LARGE SCALE GENOMIC DNA]</scope>
    <source>
        <strain evidence="1 2">DSM 100435</strain>
    </source>
</reference>
<evidence type="ECO:0000313" key="1">
    <source>
        <dbReference type="EMBL" id="RTQ32842.1"/>
    </source>
</evidence>
<protein>
    <submittedName>
        <fullName evidence="1">Uncharacterized protein</fullName>
    </submittedName>
</protein>
<comment type="caution">
    <text evidence="1">The sequence shown here is derived from an EMBL/GenBank/DDBJ whole genome shotgun (WGS) entry which is preliminary data.</text>
</comment>
<accession>A0A3S0J470</accession>
<dbReference type="EMBL" id="RXOE01000005">
    <property type="protein sequence ID" value="RTQ32842.1"/>
    <property type="molecule type" value="Genomic_DNA"/>
</dbReference>
<dbReference type="AlphaFoldDB" id="A0A3S0J470"/>
<dbReference type="RefSeq" id="WP_093307225.1">
    <property type="nucleotide sequence ID" value="NZ_RXOE01000005.1"/>
</dbReference>
<keyword evidence="2" id="KW-1185">Reference proteome</keyword>
<gene>
    <name evidence="1" type="ORF">EJP69_19195</name>
</gene>
<name>A0A3S0J470_9BURK</name>
<evidence type="ECO:0000313" key="2">
    <source>
        <dbReference type="Proteomes" id="UP000267418"/>
    </source>
</evidence>
<dbReference type="OrthoDB" id="8857370at2"/>
<dbReference type="Proteomes" id="UP000267418">
    <property type="component" value="Unassembled WGS sequence"/>
</dbReference>
<organism evidence="1 2">
    <name type="scientific">Variovorax gossypii</name>
    <dbReference type="NCBI Taxonomy" id="1679495"/>
    <lineage>
        <taxon>Bacteria</taxon>
        <taxon>Pseudomonadati</taxon>
        <taxon>Pseudomonadota</taxon>
        <taxon>Betaproteobacteria</taxon>
        <taxon>Burkholderiales</taxon>
        <taxon>Comamonadaceae</taxon>
        <taxon>Variovorax</taxon>
    </lineage>
</organism>
<sequence length="189" mass="21519">MSVLARPFFNLAVLKVPLPALVAAFGTLTWPISAKATPLVFPSQPYSSNDADPPLLLWSPACAPELTAFMPRVSSGDYFVVEYACRRFGFAGIALRSTMQDVEWPLNEFIVYESNELQRHVRAMKDSPRWDFYTEGALLDFENETAYMARRVRDRLQRELLLDYVASWGAPVGHPEFWSSYQEAMTLVR</sequence>